<proteinExistence type="predicted"/>
<evidence type="ECO:0000313" key="6">
    <source>
        <dbReference type="EMBL" id="QDT38445.1"/>
    </source>
</evidence>
<accession>A0A517R3H2</accession>
<evidence type="ECO:0000313" key="7">
    <source>
        <dbReference type="Proteomes" id="UP000317318"/>
    </source>
</evidence>
<protein>
    <recommendedName>
        <fullName evidence="8">Segregation and condensation protein B</fullName>
    </recommendedName>
</protein>
<dbReference type="RefSeq" id="WP_145364551.1">
    <property type="nucleotide sequence ID" value="NZ_CP036268.1"/>
</dbReference>
<dbReference type="Pfam" id="PF04079">
    <property type="entry name" value="SMC_ScpB"/>
    <property type="match status" value="1"/>
</dbReference>
<keyword evidence="3" id="KW-0159">Chromosome partition</keyword>
<dbReference type="InterPro" id="IPR036388">
    <property type="entry name" value="WH-like_DNA-bd_sf"/>
</dbReference>
<dbReference type="GO" id="GO:0051301">
    <property type="term" value="P:cell division"/>
    <property type="evidence" value="ECO:0007669"/>
    <property type="project" value="UniProtKB-KW"/>
</dbReference>
<evidence type="ECO:0000256" key="3">
    <source>
        <dbReference type="ARBA" id="ARBA00022829"/>
    </source>
</evidence>
<keyword evidence="2" id="KW-0132">Cell division</keyword>
<evidence type="ECO:0000256" key="5">
    <source>
        <dbReference type="SAM" id="MobiDB-lite"/>
    </source>
</evidence>
<evidence type="ECO:0008006" key="8">
    <source>
        <dbReference type="Google" id="ProtNLM"/>
    </source>
</evidence>
<feature type="region of interest" description="Disordered" evidence="5">
    <location>
        <begin position="216"/>
        <end position="249"/>
    </location>
</feature>
<dbReference type="EMBL" id="CP036268">
    <property type="protein sequence ID" value="QDT38445.1"/>
    <property type="molecule type" value="Genomic_DNA"/>
</dbReference>
<dbReference type="PANTHER" id="PTHR34298">
    <property type="entry name" value="SEGREGATION AND CONDENSATION PROTEIN B"/>
    <property type="match status" value="1"/>
</dbReference>
<dbReference type="SUPFAM" id="SSF46785">
    <property type="entry name" value="Winged helix' DNA-binding domain"/>
    <property type="match status" value="2"/>
</dbReference>
<dbReference type="KEGG" id="svp:Pan189_28390"/>
<evidence type="ECO:0000256" key="4">
    <source>
        <dbReference type="ARBA" id="ARBA00023306"/>
    </source>
</evidence>
<evidence type="ECO:0000256" key="2">
    <source>
        <dbReference type="ARBA" id="ARBA00022618"/>
    </source>
</evidence>
<name>A0A517R3H2_9PLAN</name>
<keyword evidence="1" id="KW-0963">Cytoplasm</keyword>
<dbReference type="OrthoDB" id="9806226at2"/>
<reference evidence="6 7" key="1">
    <citation type="submission" date="2019-02" db="EMBL/GenBank/DDBJ databases">
        <title>Deep-cultivation of Planctomycetes and their phenomic and genomic characterization uncovers novel biology.</title>
        <authorList>
            <person name="Wiegand S."/>
            <person name="Jogler M."/>
            <person name="Boedeker C."/>
            <person name="Pinto D."/>
            <person name="Vollmers J."/>
            <person name="Rivas-Marin E."/>
            <person name="Kohn T."/>
            <person name="Peeters S.H."/>
            <person name="Heuer A."/>
            <person name="Rast P."/>
            <person name="Oberbeckmann S."/>
            <person name="Bunk B."/>
            <person name="Jeske O."/>
            <person name="Meyerdierks A."/>
            <person name="Storesund J.E."/>
            <person name="Kallscheuer N."/>
            <person name="Luecker S."/>
            <person name="Lage O.M."/>
            <person name="Pohl T."/>
            <person name="Merkel B.J."/>
            <person name="Hornburger P."/>
            <person name="Mueller R.-W."/>
            <person name="Bruemmer F."/>
            <person name="Labrenz M."/>
            <person name="Spormann A.M."/>
            <person name="Op den Camp H."/>
            <person name="Overmann J."/>
            <person name="Amann R."/>
            <person name="Jetten M.S.M."/>
            <person name="Mascher T."/>
            <person name="Medema M.H."/>
            <person name="Devos D.P."/>
            <person name="Kaster A.-K."/>
            <person name="Ovreas L."/>
            <person name="Rohde M."/>
            <person name="Galperin M.Y."/>
            <person name="Jogler C."/>
        </authorList>
    </citation>
    <scope>NUCLEOTIDE SEQUENCE [LARGE SCALE GENOMIC DNA]</scope>
    <source>
        <strain evidence="6 7">Pan189</strain>
    </source>
</reference>
<dbReference type="AlphaFoldDB" id="A0A517R3H2"/>
<dbReference type="InterPro" id="IPR005234">
    <property type="entry name" value="ScpB_csome_segregation"/>
</dbReference>
<dbReference type="Proteomes" id="UP000317318">
    <property type="component" value="Chromosome"/>
</dbReference>
<sequence length="249" mass="27417">MSESHWGRPVRLPTAAPRSWSDYRCLRPSAPHVAALRPTNGRPIPTGRNLDRGRSEKLARLEAALFVADGPLTSRKLAQHALLADTKEANALIDELNAAFDADSSAFVVERVAAGFQLMTRPEFATWLDRLHSRTERMQLSGPAMEVLTIVAYRQPITRADIESIRGSQCADMLKQLMERKLVKVGGQEDTLGRPYLYDTTREFLAEFGLRNLSQLPDADAMRKPASGGVDEPGDTNDGESGAASDEEE</sequence>
<keyword evidence="7" id="KW-1185">Reference proteome</keyword>
<dbReference type="Gene3D" id="1.10.10.10">
    <property type="entry name" value="Winged helix-like DNA-binding domain superfamily/Winged helix DNA-binding domain"/>
    <property type="match status" value="2"/>
</dbReference>
<dbReference type="GO" id="GO:0051304">
    <property type="term" value="P:chromosome separation"/>
    <property type="evidence" value="ECO:0007669"/>
    <property type="project" value="InterPro"/>
</dbReference>
<dbReference type="NCBIfam" id="TIGR00281">
    <property type="entry name" value="SMC-Scp complex subunit ScpB"/>
    <property type="match status" value="1"/>
</dbReference>
<dbReference type="PANTHER" id="PTHR34298:SF2">
    <property type="entry name" value="SEGREGATION AND CONDENSATION PROTEIN B"/>
    <property type="match status" value="1"/>
</dbReference>
<organism evidence="6 7">
    <name type="scientific">Stratiformator vulcanicus</name>
    <dbReference type="NCBI Taxonomy" id="2527980"/>
    <lineage>
        <taxon>Bacteria</taxon>
        <taxon>Pseudomonadati</taxon>
        <taxon>Planctomycetota</taxon>
        <taxon>Planctomycetia</taxon>
        <taxon>Planctomycetales</taxon>
        <taxon>Planctomycetaceae</taxon>
        <taxon>Stratiformator</taxon>
    </lineage>
</organism>
<keyword evidence="4" id="KW-0131">Cell cycle</keyword>
<evidence type="ECO:0000256" key="1">
    <source>
        <dbReference type="ARBA" id="ARBA00022490"/>
    </source>
</evidence>
<dbReference type="InterPro" id="IPR036390">
    <property type="entry name" value="WH_DNA-bd_sf"/>
</dbReference>
<gene>
    <name evidence="6" type="ORF">Pan189_28390</name>
</gene>